<dbReference type="Proteomes" id="UP000298663">
    <property type="component" value="Unassembled WGS sequence"/>
</dbReference>
<comment type="caution">
    <text evidence="2">The sequence shown here is derived from an EMBL/GenBank/DDBJ whole genome shotgun (WGS) entry which is preliminary data.</text>
</comment>
<keyword evidence="3" id="KW-1185">Reference proteome</keyword>
<organism evidence="2 3">
    <name type="scientific">Steinernema carpocapsae</name>
    <name type="common">Entomopathogenic nematode</name>
    <dbReference type="NCBI Taxonomy" id="34508"/>
    <lineage>
        <taxon>Eukaryota</taxon>
        <taxon>Metazoa</taxon>
        <taxon>Ecdysozoa</taxon>
        <taxon>Nematoda</taxon>
        <taxon>Chromadorea</taxon>
        <taxon>Rhabditida</taxon>
        <taxon>Tylenchina</taxon>
        <taxon>Panagrolaimomorpha</taxon>
        <taxon>Strongyloidoidea</taxon>
        <taxon>Steinernematidae</taxon>
        <taxon>Steinernema</taxon>
    </lineage>
</organism>
<proteinExistence type="predicted"/>
<dbReference type="InterPro" id="IPR001810">
    <property type="entry name" value="F-box_dom"/>
</dbReference>
<sequence length="325" mass="37523">MSLSLDGFSDEVLERIFESADRETLLEVRRVSERFNKISSKVLRDKKLCPVRFDMDEPLYLGYFGSFEFGVGYIRDVIFTIPDVDVRSEDFDLDDFLPEFMVINWMEIKGRSKDERFADAAKILDCIPNNWSDVINVTFGTLCFSPHEFQLVKAMENKLFKKLYFSWSNSTRPKADVSREIKACLAMFRSNQETLKLFDIKGHFSVAELIECCGQVDKASFVLSPHRVAEGDLNALPNLIESLVANPRTFELHVTPPGKVNEAIIAAWEPVRAVLHKKFFQDADREIVTLLKNETWNITLNLSTYKSGYSISFYVQHSDKRKRRL</sequence>
<dbReference type="PROSITE" id="PS50181">
    <property type="entry name" value="FBOX"/>
    <property type="match status" value="1"/>
</dbReference>
<gene>
    <name evidence="2" type="ORF">L596_023520</name>
</gene>
<dbReference type="AlphaFoldDB" id="A0A4U5MDW9"/>
<protein>
    <recommendedName>
        <fullName evidence="1">F-box domain-containing protein</fullName>
    </recommendedName>
</protein>
<reference evidence="2 3" key="2">
    <citation type="journal article" date="2019" name="G3 (Bethesda)">
        <title>Hybrid Assembly of the Genome of the Entomopathogenic Nematode Steinernema carpocapsae Identifies the X-Chromosome.</title>
        <authorList>
            <person name="Serra L."/>
            <person name="Macchietto M."/>
            <person name="Macias-Munoz A."/>
            <person name="McGill C.J."/>
            <person name="Rodriguez I.M."/>
            <person name="Rodriguez B."/>
            <person name="Murad R."/>
            <person name="Mortazavi A."/>
        </authorList>
    </citation>
    <scope>NUCLEOTIDE SEQUENCE [LARGE SCALE GENOMIC DNA]</scope>
    <source>
        <strain evidence="2 3">ALL</strain>
    </source>
</reference>
<evidence type="ECO:0000313" key="3">
    <source>
        <dbReference type="Proteomes" id="UP000298663"/>
    </source>
</evidence>
<reference evidence="2 3" key="1">
    <citation type="journal article" date="2015" name="Genome Biol.">
        <title>Comparative genomics of Steinernema reveals deeply conserved gene regulatory networks.</title>
        <authorList>
            <person name="Dillman A.R."/>
            <person name="Macchietto M."/>
            <person name="Porter C.F."/>
            <person name="Rogers A."/>
            <person name="Williams B."/>
            <person name="Antoshechkin I."/>
            <person name="Lee M.M."/>
            <person name="Goodwin Z."/>
            <person name="Lu X."/>
            <person name="Lewis E.E."/>
            <person name="Goodrich-Blair H."/>
            <person name="Stock S.P."/>
            <person name="Adams B.J."/>
            <person name="Sternberg P.W."/>
            <person name="Mortazavi A."/>
        </authorList>
    </citation>
    <scope>NUCLEOTIDE SEQUENCE [LARGE SCALE GENOMIC DNA]</scope>
    <source>
        <strain evidence="2 3">ALL</strain>
    </source>
</reference>
<name>A0A4U5MDW9_STECR</name>
<feature type="domain" description="F-box" evidence="1">
    <location>
        <begin position="2"/>
        <end position="48"/>
    </location>
</feature>
<dbReference type="EMBL" id="AZBU02000008">
    <property type="protein sequence ID" value="TKR67356.1"/>
    <property type="molecule type" value="Genomic_DNA"/>
</dbReference>
<evidence type="ECO:0000313" key="2">
    <source>
        <dbReference type="EMBL" id="TKR67356.1"/>
    </source>
</evidence>
<accession>A0A4U5MDW9</accession>
<evidence type="ECO:0000259" key="1">
    <source>
        <dbReference type="PROSITE" id="PS50181"/>
    </source>
</evidence>